<protein>
    <recommendedName>
        <fullName evidence="4">Transposase</fullName>
    </recommendedName>
</protein>
<dbReference type="EMBL" id="CAJNAU010000232">
    <property type="protein sequence ID" value="CAE6868848.1"/>
    <property type="molecule type" value="Genomic_DNA"/>
</dbReference>
<evidence type="ECO:0000313" key="2">
    <source>
        <dbReference type="EMBL" id="CAE6868848.1"/>
    </source>
</evidence>
<keyword evidence="3" id="KW-1185">Reference proteome</keyword>
<accession>A0ABM8T8E6</accession>
<reference evidence="2 3" key="1">
    <citation type="submission" date="2021-02" db="EMBL/GenBank/DDBJ databases">
        <authorList>
            <person name="Vanwijnsberghe S."/>
        </authorList>
    </citation>
    <scope>NUCLEOTIDE SEQUENCE [LARGE SCALE GENOMIC DNA]</scope>
    <source>
        <strain evidence="2 3">R-69658</strain>
    </source>
</reference>
<organism evidence="2 3">
    <name type="scientific">Paraburkholderia aspalathi</name>
    <dbReference type="NCBI Taxonomy" id="1324617"/>
    <lineage>
        <taxon>Bacteria</taxon>
        <taxon>Pseudomonadati</taxon>
        <taxon>Pseudomonadota</taxon>
        <taxon>Betaproteobacteria</taxon>
        <taxon>Burkholderiales</taxon>
        <taxon>Burkholderiaceae</taxon>
        <taxon>Paraburkholderia</taxon>
    </lineage>
</organism>
<feature type="region of interest" description="Disordered" evidence="1">
    <location>
        <begin position="52"/>
        <end position="82"/>
    </location>
</feature>
<sequence>MNDGDGMSGMDAMAHIEAAHRAGKTLSAYAREHGLSRQHLYHVRRRMRELCAGPGDSRISTAKTAGPPELGSPFAEVKMTSPPLSMSPRARLWAHLPNGVNVELLCTSADVDLLMAMMDSLGRTPCSASTKV</sequence>
<proteinExistence type="predicted"/>
<name>A0ABM8T8E6_9BURK</name>
<evidence type="ECO:0000256" key="1">
    <source>
        <dbReference type="SAM" id="MobiDB-lite"/>
    </source>
</evidence>
<comment type="caution">
    <text evidence="2">The sequence shown here is derived from an EMBL/GenBank/DDBJ whole genome shotgun (WGS) entry which is preliminary data.</text>
</comment>
<dbReference type="Proteomes" id="UP000674425">
    <property type="component" value="Unassembled WGS sequence"/>
</dbReference>
<dbReference type="RefSeq" id="WP_200623063.1">
    <property type="nucleotide sequence ID" value="NZ_CAJNAU010000232.1"/>
</dbReference>
<evidence type="ECO:0008006" key="4">
    <source>
        <dbReference type="Google" id="ProtNLM"/>
    </source>
</evidence>
<evidence type="ECO:0000313" key="3">
    <source>
        <dbReference type="Proteomes" id="UP000674425"/>
    </source>
</evidence>
<gene>
    <name evidence="2" type="ORF">R69658_08026</name>
</gene>